<organism evidence="1">
    <name type="scientific">viral metagenome</name>
    <dbReference type="NCBI Taxonomy" id="1070528"/>
    <lineage>
        <taxon>unclassified sequences</taxon>
        <taxon>metagenomes</taxon>
        <taxon>organismal metagenomes</taxon>
    </lineage>
</organism>
<name>A0A6C0IB88_9ZZZZ</name>
<dbReference type="EMBL" id="MN740153">
    <property type="protein sequence ID" value="QHT90244.1"/>
    <property type="molecule type" value="Genomic_DNA"/>
</dbReference>
<evidence type="ECO:0000313" key="1">
    <source>
        <dbReference type="EMBL" id="QHT90244.1"/>
    </source>
</evidence>
<sequence length="147" mass="17441">MEITTPDPVVYLIENKSERSDEFLEEIRHMNIGIIITGIIEEYYLDRLIESYQDCEYIKIISTWDYTNQLFIEKLRENNFIVIQSKLSDDIYKTSVNYQTFLTKKGIEYAISSNITHCIRLRSDLLCNNINKLLNIYTCIYNGKLIF</sequence>
<reference evidence="1" key="1">
    <citation type="journal article" date="2020" name="Nature">
        <title>Giant virus diversity and host interactions through global metagenomics.</title>
        <authorList>
            <person name="Schulz F."/>
            <person name="Roux S."/>
            <person name="Paez-Espino D."/>
            <person name="Jungbluth S."/>
            <person name="Walsh D.A."/>
            <person name="Denef V.J."/>
            <person name="McMahon K.D."/>
            <person name="Konstantinidis K.T."/>
            <person name="Eloe-Fadrosh E.A."/>
            <person name="Kyrpides N.C."/>
            <person name="Woyke T."/>
        </authorList>
    </citation>
    <scope>NUCLEOTIDE SEQUENCE</scope>
    <source>
        <strain evidence="1">GVMAG-M-3300023184-68</strain>
    </source>
</reference>
<proteinExistence type="predicted"/>
<accession>A0A6C0IB88</accession>
<protein>
    <submittedName>
        <fullName evidence="1">Uncharacterized protein</fullName>
    </submittedName>
</protein>
<dbReference type="AlphaFoldDB" id="A0A6C0IB88"/>